<gene>
    <name evidence="1" type="ORF">TSTA_058320</name>
</gene>
<evidence type="ECO:0000313" key="1">
    <source>
        <dbReference type="EMBL" id="EED13343.1"/>
    </source>
</evidence>
<proteinExistence type="predicted"/>
<dbReference type="EMBL" id="EQ962659">
    <property type="protein sequence ID" value="EED13343.1"/>
    <property type="molecule type" value="Genomic_DNA"/>
</dbReference>
<dbReference type="RefSeq" id="XP_002487454.1">
    <property type="nucleotide sequence ID" value="XM_002487409.1"/>
</dbReference>
<keyword evidence="2" id="KW-1185">Reference proteome</keyword>
<name>B8MQE1_TALSN</name>
<reference evidence="2" key="1">
    <citation type="journal article" date="2015" name="Genome Announc.">
        <title>Genome sequence of the AIDS-associated pathogen Penicillium marneffei (ATCC18224) and its near taxonomic relative Talaromyces stipitatus (ATCC10500).</title>
        <authorList>
            <person name="Nierman W.C."/>
            <person name="Fedorova-Abrams N.D."/>
            <person name="Andrianopoulos A."/>
        </authorList>
    </citation>
    <scope>NUCLEOTIDE SEQUENCE [LARGE SCALE GENOMIC DNA]</scope>
    <source>
        <strain evidence="2">ATCC 10500 / CBS 375.48 / QM 6759 / NRRL 1006</strain>
    </source>
</reference>
<accession>B8MQE1</accession>
<organism evidence="1 2">
    <name type="scientific">Talaromyces stipitatus (strain ATCC 10500 / CBS 375.48 / QM 6759 / NRRL 1006)</name>
    <name type="common">Penicillium stipitatum</name>
    <dbReference type="NCBI Taxonomy" id="441959"/>
    <lineage>
        <taxon>Eukaryota</taxon>
        <taxon>Fungi</taxon>
        <taxon>Dikarya</taxon>
        <taxon>Ascomycota</taxon>
        <taxon>Pezizomycotina</taxon>
        <taxon>Eurotiomycetes</taxon>
        <taxon>Eurotiomycetidae</taxon>
        <taxon>Eurotiales</taxon>
        <taxon>Trichocomaceae</taxon>
        <taxon>Talaromyces</taxon>
        <taxon>Talaromyces sect. Talaromyces</taxon>
    </lineage>
</organism>
<protein>
    <submittedName>
        <fullName evidence="1">Uncharacterized protein</fullName>
    </submittedName>
</protein>
<dbReference type="Proteomes" id="UP000001745">
    <property type="component" value="Unassembled WGS sequence"/>
</dbReference>
<dbReference type="AlphaFoldDB" id="B8MQE1"/>
<dbReference type="VEuPathDB" id="FungiDB:TSTA_058320"/>
<dbReference type="InParanoid" id="B8MQE1"/>
<dbReference type="GeneID" id="8106434"/>
<evidence type="ECO:0000313" key="2">
    <source>
        <dbReference type="Proteomes" id="UP000001745"/>
    </source>
</evidence>
<dbReference type="HOGENOM" id="CLU_2499409_0_0_1"/>
<sequence>MPLPVASIYQSTRTANLSWNTVPALRPYLFQHHQRGQRGQRASAGGPVGFLKPVLYQNPEAFTDEIILDAVLRTSAQLKAGIQSLG</sequence>